<organism evidence="2 3">
    <name type="scientific">Pristionchus fissidentatus</name>
    <dbReference type="NCBI Taxonomy" id="1538716"/>
    <lineage>
        <taxon>Eukaryota</taxon>
        <taxon>Metazoa</taxon>
        <taxon>Ecdysozoa</taxon>
        <taxon>Nematoda</taxon>
        <taxon>Chromadorea</taxon>
        <taxon>Rhabditida</taxon>
        <taxon>Rhabditina</taxon>
        <taxon>Diplogasteromorpha</taxon>
        <taxon>Diplogasteroidea</taxon>
        <taxon>Neodiplogasteridae</taxon>
        <taxon>Pristionchus</taxon>
    </lineage>
</organism>
<evidence type="ECO:0000313" key="3">
    <source>
        <dbReference type="Proteomes" id="UP001432322"/>
    </source>
</evidence>
<evidence type="ECO:0000313" key="2">
    <source>
        <dbReference type="EMBL" id="GMT34023.1"/>
    </source>
</evidence>
<dbReference type="AlphaFoldDB" id="A0AAV5WRP3"/>
<feature type="non-terminal residue" evidence="2">
    <location>
        <position position="89"/>
    </location>
</feature>
<comment type="caution">
    <text evidence="2">The sequence shown here is derived from an EMBL/GenBank/DDBJ whole genome shotgun (WGS) entry which is preliminary data.</text>
</comment>
<feature type="region of interest" description="Disordered" evidence="1">
    <location>
        <begin position="1"/>
        <end position="22"/>
    </location>
</feature>
<feature type="non-terminal residue" evidence="2">
    <location>
        <position position="1"/>
    </location>
</feature>
<keyword evidence="3" id="KW-1185">Reference proteome</keyword>
<protein>
    <submittedName>
        <fullName evidence="2">Uncharacterized protein</fullName>
    </submittedName>
</protein>
<accession>A0AAV5WRP3</accession>
<dbReference type="Proteomes" id="UP001432322">
    <property type="component" value="Unassembled WGS sequence"/>
</dbReference>
<reference evidence="2" key="1">
    <citation type="submission" date="2023-10" db="EMBL/GenBank/DDBJ databases">
        <title>Genome assembly of Pristionchus species.</title>
        <authorList>
            <person name="Yoshida K."/>
            <person name="Sommer R.J."/>
        </authorList>
    </citation>
    <scope>NUCLEOTIDE SEQUENCE</scope>
    <source>
        <strain evidence="2">RS5133</strain>
    </source>
</reference>
<name>A0AAV5WRP3_9BILA</name>
<dbReference type="EMBL" id="BTSY01000006">
    <property type="protein sequence ID" value="GMT34023.1"/>
    <property type="molecule type" value="Genomic_DNA"/>
</dbReference>
<gene>
    <name evidence="2" type="ORF">PFISCL1PPCAC_25320</name>
</gene>
<feature type="compositionally biased region" description="Polar residues" evidence="1">
    <location>
        <begin position="12"/>
        <end position="22"/>
    </location>
</feature>
<feature type="compositionally biased region" description="Acidic residues" evidence="1">
    <location>
        <begin position="1"/>
        <end position="11"/>
    </location>
</feature>
<evidence type="ECO:0000256" key="1">
    <source>
        <dbReference type="SAM" id="MobiDB-lite"/>
    </source>
</evidence>
<sequence>KEDEEEEEESPATETSPLASLFSSHVTPAGEQIEYLHNMQKLVGSQWRVNPKNDMFIRLYNEQTRQLERVAEAWKDYKGLWGEDPYEEQ</sequence>
<proteinExistence type="predicted"/>